<dbReference type="Proteomes" id="UP000027265">
    <property type="component" value="Unassembled WGS sequence"/>
</dbReference>
<dbReference type="InParanoid" id="A0A067Q6C4"/>
<dbReference type="Pfam" id="PF07714">
    <property type="entry name" value="PK_Tyr_Ser-Thr"/>
    <property type="match status" value="1"/>
</dbReference>
<protein>
    <recommendedName>
        <fullName evidence="1">Protein kinase domain-containing protein</fullName>
    </recommendedName>
</protein>
<accession>A0A067Q6C4</accession>
<proteinExistence type="predicted"/>
<sequence length="346" mass="39425">MSHSLTNQRSSDEYWRSGVHLSPKNHHDAVVGEHTLSSLRFVPLHEVSDNLQDPAAPEQLPAPDLTGSVRKTEERYFTAGGFSLIYKRVYIFKQEDRNVEMAVAIKVFRGVHKDPLELKRMVRRINREFHRWIGLAHRNIVRFLGTAMVDATLPSPALISEFCTEGSIMDHLLRNSGVNRYEMAQGIAEGLEYLNLNDIIHGDLKPHNVLVDQGVARLCDFGRSRVIAYRGFTTDFAGVFLYLAPESLSSVGESEDELVATPNATKEGDVYSFAVTILEVVTHKAPYWYKAEEFRVFPAILRGDRPIREKYPPVRDPWRDVMSLCWVHNPHERPPMTAVISRLPQH</sequence>
<dbReference type="GO" id="GO:0005524">
    <property type="term" value="F:ATP binding"/>
    <property type="evidence" value="ECO:0007669"/>
    <property type="project" value="InterPro"/>
</dbReference>
<dbReference type="InterPro" id="IPR000719">
    <property type="entry name" value="Prot_kinase_dom"/>
</dbReference>
<name>A0A067Q6C4_9AGAM</name>
<dbReference type="GO" id="GO:0004674">
    <property type="term" value="F:protein serine/threonine kinase activity"/>
    <property type="evidence" value="ECO:0007669"/>
    <property type="project" value="TreeGrafter"/>
</dbReference>
<dbReference type="InterPro" id="IPR011009">
    <property type="entry name" value="Kinase-like_dom_sf"/>
</dbReference>
<dbReference type="SMART" id="SM00220">
    <property type="entry name" value="S_TKc"/>
    <property type="match status" value="1"/>
</dbReference>
<evidence type="ECO:0000313" key="2">
    <source>
        <dbReference type="EMBL" id="KDQ58161.1"/>
    </source>
</evidence>
<keyword evidence="3" id="KW-1185">Reference proteome</keyword>
<dbReference type="PROSITE" id="PS50011">
    <property type="entry name" value="PROTEIN_KINASE_DOM"/>
    <property type="match status" value="1"/>
</dbReference>
<dbReference type="STRING" id="933084.A0A067Q6C4"/>
<organism evidence="2 3">
    <name type="scientific">Jaapia argillacea MUCL 33604</name>
    <dbReference type="NCBI Taxonomy" id="933084"/>
    <lineage>
        <taxon>Eukaryota</taxon>
        <taxon>Fungi</taxon>
        <taxon>Dikarya</taxon>
        <taxon>Basidiomycota</taxon>
        <taxon>Agaricomycotina</taxon>
        <taxon>Agaricomycetes</taxon>
        <taxon>Agaricomycetidae</taxon>
        <taxon>Jaapiales</taxon>
        <taxon>Jaapiaceae</taxon>
        <taxon>Jaapia</taxon>
    </lineage>
</organism>
<dbReference type="OrthoDB" id="3260205at2759"/>
<dbReference type="Gene3D" id="1.10.510.10">
    <property type="entry name" value="Transferase(Phosphotransferase) domain 1"/>
    <property type="match status" value="1"/>
</dbReference>
<feature type="domain" description="Protein kinase" evidence="1">
    <location>
        <begin position="71"/>
        <end position="346"/>
    </location>
</feature>
<dbReference type="SUPFAM" id="SSF56112">
    <property type="entry name" value="Protein kinase-like (PK-like)"/>
    <property type="match status" value="1"/>
</dbReference>
<reference evidence="3" key="1">
    <citation type="journal article" date="2014" name="Proc. Natl. Acad. Sci. U.S.A.">
        <title>Extensive sampling of basidiomycete genomes demonstrates inadequacy of the white-rot/brown-rot paradigm for wood decay fungi.</title>
        <authorList>
            <person name="Riley R."/>
            <person name="Salamov A.A."/>
            <person name="Brown D.W."/>
            <person name="Nagy L.G."/>
            <person name="Floudas D."/>
            <person name="Held B.W."/>
            <person name="Levasseur A."/>
            <person name="Lombard V."/>
            <person name="Morin E."/>
            <person name="Otillar R."/>
            <person name="Lindquist E.A."/>
            <person name="Sun H."/>
            <person name="LaButti K.M."/>
            <person name="Schmutz J."/>
            <person name="Jabbour D."/>
            <person name="Luo H."/>
            <person name="Baker S.E."/>
            <person name="Pisabarro A.G."/>
            <person name="Walton J.D."/>
            <person name="Blanchette R.A."/>
            <person name="Henrissat B."/>
            <person name="Martin F."/>
            <person name="Cullen D."/>
            <person name="Hibbett D.S."/>
            <person name="Grigoriev I.V."/>
        </authorList>
    </citation>
    <scope>NUCLEOTIDE SEQUENCE [LARGE SCALE GENOMIC DNA]</scope>
    <source>
        <strain evidence="3">MUCL 33604</strain>
    </source>
</reference>
<dbReference type="InterPro" id="IPR051681">
    <property type="entry name" value="Ser/Thr_Kinases-Pseudokinases"/>
</dbReference>
<dbReference type="PRINTS" id="PR00109">
    <property type="entry name" value="TYRKINASE"/>
</dbReference>
<dbReference type="HOGENOM" id="CLU_000288_7_18_1"/>
<gene>
    <name evidence="2" type="ORF">JAAARDRAFT_258957</name>
</gene>
<evidence type="ECO:0000313" key="3">
    <source>
        <dbReference type="Proteomes" id="UP000027265"/>
    </source>
</evidence>
<evidence type="ECO:0000259" key="1">
    <source>
        <dbReference type="PROSITE" id="PS50011"/>
    </source>
</evidence>
<dbReference type="EMBL" id="KL197718">
    <property type="protein sequence ID" value="KDQ58161.1"/>
    <property type="molecule type" value="Genomic_DNA"/>
</dbReference>
<dbReference type="InterPro" id="IPR008271">
    <property type="entry name" value="Ser/Thr_kinase_AS"/>
</dbReference>
<dbReference type="InterPro" id="IPR001245">
    <property type="entry name" value="Ser-Thr/Tyr_kinase_cat_dom"/>
</dbReference>
<dbReference type="AlphaFoldDB" id="A0A067Q6C4"/>
<dbReference type="PROSITE" id="PS00108">
    <property type="entry name" value="PROTEIN_KINASE_ST"/>
    <property type="match status" value="1"/>
</dbReference>
<dbReference type="PANTHER" id="PTHR44329">
    <property type="entry name" value="SERINE/THREONINE-PROTEIN KINASE TNNI3K-RELATED"/>
    <property type="match status" value="1"/>
</dbReference>